<dbReference type="PIRSF" id="PIRSF036480">
    <property type="entry name" value="FormyFH4_hydr"/>
    <property type="match status" value="1"/>
</dbReference>
<dbReference type="GO" id="GO:0006730">
    <property type="term" value="P:one-carbon metabolic process"/>
    <property type="evidence" value="ECO:0007669"/>
    <property type="project" value="UniProtKB-KW"/>
</dbReference>
<dbReference type="NCBIfam" id="TIGR00655">
    <property type="entry name" value="PurU"/>
    <property type="match status" value="1"/>
</dbReference>
<comment type="similarity">
    <text evidence="3">Belongs to the PurU family.</text>
</comment>
<evidence type="ECO:0000313" key="6">
    <source>
        <dbReference type="EMBL" id="OIS91078.1"/>
    </source>
</evidence>
<sequence>MNDMPAKVRSVATVEPTIFVLTLDCDDKPGIVAAITTELAAIGGNIVESNQFRDRLTNRFFMRIAFSAPLGMSRETVEHSLKPAGERFGMKFAVADASRKPKIVLMVSKFDHAMLHLLYQIRVGWLNADVVAIVSNHEDSRGTAESAGIPYHSWGVNKENKAEQEARLIDLVRETQADLVVLARYMQVLSDNLSNRLFGKIINIHHSFLPSFKGAKPYHQAFERGVKLIGATAHYVTPDLDEGPIIEQETERVTHSMNAEDFVATGRDIESRVLARAVKMHLESRVMLNGHKTVVFT</sequence>
<dbReference type="RefSeq" id="WP_071633817.1">
    <property type="nucleotide sequence ID" value="NZ_JBCAUP010000049.1"/>
</dbReference>
<dbReference type="Gene3D" id="3.30.70.260">
    <property type="match status" value="1"/>
</dbReference>
<dbReference type="InterPro" id="IPR044074">
    <property type="entry name" value="PurU_ACT"/>
</dbReference>
<dbReference type="HAMAP" id="MF_01927">
    <property type="entry name" value="PurU"/>
    <property type="match status" value="1"/>
</dbReference>
<dbReference type="GO" id="GO:0008864">
    <property type="term" value="F:formyltetrahydrofolate deformylase activity"/>
    <property type="evidence" value="ECO:0007669"/>
    <property type="project" value="UniProtKB-UniRule"/>
</dbReference>
<dbReference type="EMBL" id="MOEC01000035">
    <property type="protein sequence ID" value="OIS91078.1"/>
    <property type="molecule type" value="Genomic_DNA"/>
</dbReference>
<keyword evidence="2 3" id="KW-0378">Hydrolase</keyword>
<reference evidence="6 7" key="1">
    <citation type="submission" date="2016-10" db="EMBL/GenBank/DDBJ databases">
        <title>The Draft Genome Sequence of the Potato Rhizosphere Bacteria Ochrobactrum sp. IPA7.2.</title>
        <authorList>
            <person name="Gogoleva N.E."/>
            <person name="Khlopko Y.A."/>
            <person name="Burygin G.L."/>
            <person name="Plotnikov A.O."/>
        </authorList>
    </citation>
    <scope>NUCLEOTIDE SEQUENCE [LARGE SCALE GENOMIC DNA]</scope>
    <source>
        <strain evidence="6 7">IPA7.2</strain>
    </source>
</reference>
<feature type="active site" evidence="3">
    <location>
        <position position="241"/>
    </location>
</feature>
<dbReference type="Pfam" id="PF13740">
    <property type="entry name" value="ACT_6"/>
    <property type="match status" value="1"/>
</dbReference>
<dbReference type="Pfam" id="PF00551">
    <property type="entry name" value="Formyl_trans_N"/>
    <property type="match status" value="1"/>
</dbReference>
<dbReference type="Gene3D" id="3.40.50.170">
    <property type="entry name" value="Formyl transferase, N-terminal domain"/>
    <property type="match status" value="1"/>
</dbReference>
<dbReference type="InterPro" id="IPR002376">
    <property type="entry name" value="Formyl_transf_N"/>
</dbReference>
<gene>
    <name evidence="3" type="primary">purU</name>
    <name evidence="6" type="ORF">BLA27_23550</name>
</gene>
<dbReference type="InterPro" id="IPR045865">
    <property type="entry name" value="ACT-like_dom_sf"/>
</dbReference>
<dbReference type="PROSITE" id="PS51671">
    <property type="entry name" value="ACT"/>
    <property type="match status" value="1"/>
</dbReference>
<feature type="domain" description="ACT" evidence="5">
    <location>
        <begin position="20"/>
        <end position="106"/>
    </location>
</feature>
<proteinExistence type="inferred from homology"/>
<keyword evidence="1 3" id="KW-0554">One-carbon metabolism</keyword>
<evidence type="ECO:0000313" key="7">
    <source>
        <dbReference type="Proteomes" id="UP000182985"/>
    </source>
</evidence>
<protein>
    <recommendedName>
        <fullName evidence="3 4">Formyltetrahydrofolate deformylase</fullName>
        <ecNumber evidence="3 4">3.5.1.10</ecNumber>
    </recommendedName>
    <alternativeName>
        <fullName evidence="3">Formyl-FH(4) hydrolase</fullName>
    </alternativeName>
</protein>
<dbReference type="EC" id="3.5.1.10" evidence="3 4"/>
<dbReference type="InterPro" id="IPR002912">
    <property type="entry name" value="ACT_dom"/>
</dbReference>
<comment type="pathway">
    <text evidence="3">Purine metabolism; IMP biosynthesis via de novo pathway; formate from 10-formyl-5,6,7,8-tetrahydrofolate: step 1/1.</text>
</comment>
<keyword evidence="7" id="KW-1185">Reference proteome</keyword>
<dbReference type="NCBIfam" id="NF004684">
    <property type="entry name" value="PRK06027.1"/>
    <property type="match status" value="1"/>
</dbReference>
<dbReference type="CDD" id="cd04875">
    <property type="entry name" value="ACT_F4HF-DF"/>
    <property type="match status" value="1"/>
</dbReference>
<evidence type="ECO:0000256" key="1">
    <source>
        <dbReference type="ARBA" id="ARBA00022563"/>
    </source>
</evidence>
<evidence type="ECO:0000256" key="2">
    <source>
        <dbReference type="ARBA" id="ARBA00022801"/>
    </source>
</evidence>
<dbReference type="UniPathway" id="UPA00074">
    <property type="reaction ID" value="UER00170"/>
</dbReference>
<accession>A0A1J6HZZ3</accession>
<dbReference type="PANTHER" id="PTHR42706:SF1">
    <property type="entry name" value="FORMYLTETRAHYDROFOLATE DEFORMYLASE 2, MITOCHONDRIAL"/>
    <property type="match status" value="1"/>
</dbReference>
<dbReference type="GO" id="GO:0006189">
    <property type="term" value="P:'de novo' IMP biosynthetic process"/>
    <property type="evidence" value="ECO:0007669"/>
    <property type="project" value="UniProtKB-UniRule"/>
</dbReference>
<dbReference type="Proteomes" id="UP000182985">
    <property type="component" value="Unassembled WGS sequence"/>
</dbReference>
<organism evidence="6 7">
    <name type="scientific">Brucella cytisi</name>
    <dbReference type="NCBI Taxonomy" id="407152"/>
    <lineage>
        <taxon>Bacteria</taxon>
        <taxon>Pseudomonadati</taxon>
        <taxon>Pseudomonadota</taxon>
        <taxon>Alphaproteobacteria</taxon>
        <taxon>Hyphomicrobiales</taxon>
        <taxon>Brucellaceae</taxon>
        <taxon>Brucella/Ochrobactrum group</taxon>
        <taxon>Brucella</taxon>
    </lineage>
</organism>
<dbReference type="InterPro" id="IPR041729">
    <property type="entry name" value="Formyl-FH4-Hydrolase_C"/>
</dbReference>
<name>A0A1J6HZZ3_9HYPH</name>
<dbReference type="InterPro" id="IPR004810">
    <property type="entry name" value="PurU"/>
</dbReference>
<evidence type="ECO:0000256" key="4">
    <source>
        <dbReference type="NCBIfam" id="TIGR00655"/>
    </source>
</evidence>
<comment type="function">
    <text evidence="3">Catalyzes the hydrolysis of 10-formyltetrahydrofolate (formyl-FH4) to formate and tetrahydrofolate (FH4).</text>
</comment>
<dbReference type="PANTHER" id="PTHR42706">
    <property type="entry name" value="FORMYLTETRAHYDROFOLATE DEFORMYLASE"/>
    <property type="match status" value="1"/>
</dbReference>
<evidence type="ECO:0000256" key="3">
    <source>
        <dbReference type="HAMAP-Rule" id="MF_01927"/>
    </source>
</evidence>
<evidence type="ECO:0000259" key="5">
    <source>
        <dbReference type="PROSITE" id="PS51671"/>
    </source>
</evidence>
<dbReference type="AlphaFoldDB" id="A0A1J6HZZ3"/>
<dbReference type="SUPFAM" id="SSF55021">
    <property type="entry name" value="ACT-like"/>
    <property type="match status" value="1"/>
</dbReference>
<comment type="catalytic activity">
    <reaction evidence="3">
        <text>(6R)-10-formyltetrahydrofolate + H2O = (6S)-5,6,7,8-tetrahydrofolate + formate + H(+)</text>
        <dbReference type="Rhea" id="RHEA:19833"/>
        <dbReference type="ChEBI" id="CHEBI:15377"/>
        <dbReference type="ChEBI" id="CHEBI:15378"/>
        <dbReference type="ChEBI" id="CHEBI:15740"/>
        <dbReference type="ChEBI" id="CHEBI:57453"/>
        <dbReference type="ChEBI" id="CHEBI:195366"/>
        <dbReference type="EC" id="3.5.1.10"/>
    </reaction>
</comment>
<dbReference type="SUPFAM" id="SSF53328">
    <property type="entry name" value="Formyltransferase"/>
    <property type="match status" value="1"/>
</dbReference>
<dbReference type="OrthoDB" id="9806170at2"/>
<dbReference type="PRINTS" id="PR01575">
    <property type="entry name" value="FFH4HYDRLASE"/>
</dbReference>
<dbReference type="InterPro" id="IPR036477">
    <property type="entry name" value="Formyl_transf_N_sf"/>
</dbReference>
<keyword evidence="3" id="KW-0658">Purine biosynthesis</keyword>
<dbReference type="CDD" id="cd08648">
    <property type="entry name" value="FMT_core_Formyl-FH4-Hydrolase_C"/>
    <property type="match status" value="1"/>
</dbReference>
<comment type="caution">
    <text evidence="6">The sequence shown here is derived from an EMBL/GenBank/DDBJ whole genome shotgun (WGS) entry which is preliminary data.</text>
</comment>